<evidence type="ECO:0000313" key="1">
    <source>
        <dbReference type="EMBL" id="CAI9931812.1"/>
    </source>
</evidence>
<evidence type="ECO:0000313" key="2">
    <source>
        <dbReference type="EMBL" id="CAL6026444.1"/>
    </source>
</evidence>
<keyword evidence="3" id="KW-1185">Reference proteome</keyword>
<gene>
    <name evidence="1" type="ORF">HINF_LOCUS19457</name>
    <name evidence="2" type="ORF">HINF_LOCUS30845</name>
</gene>
<dbReference type="EMBL" id="CATOUU010000499">
    <property type="protein sequence ID" value="CAI9931812.1"/>
    <property type="molecule type" value="Genomic_DNA"/>
</dbReference>
<protein>
    <submittedName>
        <fullName evidence="2">Hypothetical_protein</fullName>
    </submittedName>
</protein>
<reference evidence="1" key="1">
    <citation type="submission" date="2023-06" db="EMBL/GenBank/DDBJ databases">
        <authorList>
            <person name="Kurt Z."/>
        </authorList>
    </citation>
    <scope>NUCLEOTIDE SEQUENCE</scope>
</reference>
<comment type="caution">
    <text evidence="1">The sequence shown here is derived from an EMBL/GenBank/DDBJ whole genome shotgun (WGS) entry which is preliminary data.</text>
</comment>
<organism evidence="1">
    <name type="scientific">Hexamita inflata</name>
    <dbReference type="NCBI Taxonomy" id="28002"/>
    <lineage>
        <taxon>Eukaryota</taxon>
        <taxon>Metamonada</taxon>
        <taxon>Diplomonadida</taxon>
        <taxon>Hexamitidae</taxon>
        <taxon>Hexamitinae</taxon>
        <taxon>Hexamita</taxon>
    </lineage>
</organism>
<dbReference type="Proteomes" id="UP001642409">
    <property type="component" value="Unassembled WGS sequence"/>
</dbReference>
<dbReference type="AlphaFoldDB" id="A0AA86TYG1"/>
<name>A0AA86TYG1_9EUKA</name>
<sequence length="100" mass="11081">MSSLFLPDVQQQSFLFSSNSQISPAWLAHLNLPTTPHVLPSSPALSVTPWTRKSAATTLSQPRQSLMLGWKFVLYNSVAFLFSIEVLEALELGKATTYLK</sequence>
<evidence type="ECO:0000313" key="3">
    <source>
        <dbReference type="Proteomes" id="UP001642409"/>
    </source>
</evidence>
<accession>A0AA86TYG1</accession>
<dbReference type="EMBL" id="CAXDID020000102">
    <property type="protein sequence ID" value="CAL6026444.1"/>
    <property type="molecule type" value="Genomic_DNA"/>
</dbReference>
<reference evidence="2 3" key="2">
    <citation type="submission" date="2024-07" db="EMBL/GenBank/DDBJ databases">
        <authorList>
            <person name="Akdeniz Z."/>
        </authorList>
    </citation>
    <scope>NUCLEOTIDE SEQUENCE [LARGE SCALE GENOMIC DNA]</scope>
</reference>
<proteinExistence type="predicted"/>